<comment type="pathway">
    <text evidence="8">Cofactor biosynthesis; adenosylcobalamin biosynthesis; cob(II)yrinate a,c-diamide from sirohydrochlorin (anaerobic route): step 10/10.</text>
</comment>
<reference evidence="11 12" key="1">
    <citation type="submission" date="2017-06" db="EMBL/GenBank/DDBJ databases">
        <title>Novel microbial phyla capable of carbon fixation and sulfur reduction in deep-sea sediments.</title>
        <authorList>
            <person name="Huang J."/>
            <person name="Baker B."/>
            <person name="Wang Y."/>
        </authorList>
    </citation>
    <scope>NUCLEOTIDE SEQUENCE [LARGE SCALE GENOMIC DNA]</scope>
    <source>
        <strain evidence="11">B3_LCP</strain>
    </source>
</reference>
<dbReference type="SUPFAM" id="SSF52540">
    <property type="entry name" value="P-loop containing nucleoside triphosphate hydrolases"/>
    <property type="match status" value="1"/>
</dbReference>
<dbReference type="InterPro" id="IPR011698">
    <property type="entry name" value="GATase_3"/>
</dbReference>
<evidence type="ECO:0000256" key="8">
    <source>
        <dbReference type="HAMAP-Rule" id="MF_00027"/>
    </source>
</evidence>
<dbReference type="SUPFAM" id="SSF52317">
    <property type="entry name" value="Class I glutamine amidotransferase-like"/>
    <property type="match status" value="1"/>
</dbReference>
<keyword evidence="2 8" id="KW-0169">Cobalamin biosynthesis</keyword>
<dbReference type="Pfam" id="PF01656">
    <property type="entry name" value="CbiA"/>
    <property type="match status" value="1"/>
</dbReference>
<evidence type="ECO:0000256" key="2">
    <source>
        <dbReference type="ARBA" id="ARBA00022573"/>
    </source>
</evidence>
<dbReference type="EMBL" id="NJBN01000004">
    <property type="protein sequence ID" value="TKJ40798.1"/>
    <property type="molecule type" value="Genomic_DNA"/>
</dbReference>
<dbReference type="NCBIfam" id="TIGR00379">
    <property type="entry name" value="cobB"/>
    <property type="match status" value="1"/>
</dbReference>
<protein>
    <recommendedName>
        <fullName evidence="8">Cobyrinate a,c-diamide synthase</fullName>
        <ecNumber evidence="8">6.3.5.11</ecNumber>
    </recommendedName>
    <alternativeName>
        <fullName evidence="8">Cobyrinic acid a,c-diamide synthetase</fullName>
    </alternativeName>
</protein>
<dbReference type="CDD" id="cd03130">
    <property type="entry name" value="GATase1_CobB"/>
    <property type="match status" value="1"/>
</dbReference>
<dbReference type="GO" id="GO:0009236">
    <property type="term" value="P:cobalamin biosynthetic process"/>
    <property type="evidence" value="ECO:0007669"/>
    <property type="project" value="UniProtKB-UniRule"/>
</dbReference>
<comment type="cofactor">
    <cofactor evidence="1 8">
        <name>Mg(2+)</name>
        <dbReference type="ChEBI" id="CHEBI:18420"/>
    </cofactor>
</comment>
<dbReference type="InterPro" id="IPR002586">
    <property type="entry name" value="CobQ/CobB/MinD/ParA_Nub-bd_dom"/>
</dbReference>
<evidence type="ECO:0000256" key="4">
    <source>
        <dbReference type="ARBA" id="ARBA00022741"/>
    </source>
</evidence>
<dbReference type="NCBIfam" id="NF002204">
    <property type="entry name" value="PRK01077.1"/>
    <property type="match status" value="1"/>
</dbReference>
<comment type="similarity">
    <text evidence="8">Belongs to the CobB/CbiA family.</text>
</comment>
<comment type="caution">
    <text evidence="11">The sequence shown here is derived from an EMBL/GenBank/DDBJ whole genome shotgun (WGS) entry which is preliminary data.</text>
</comment>
<dbReference type="GO" id="GO:0042242">
    <property type="term" value="F:cobyrinic acid a,c-diamide synthase activity"/>
    <property type="evidence" value="ECO:0007669"/>
    <property type="project" value="UniProtKB-UniRule"/>
</dbReference>
<dbReference type="HAMAP" id="MF_00027">
    <property type="entry name" value="CobB_CbiA"/>
    <property type="match status" value="1"/>
</dbReference>
<dbReference type="Pfam" id="PF07685">
    <property type="entry name" value="GATase_3"/>
    <property type="match status" value="1"/>
</dbReference>
<gene>
    <name evidence="8" type="primary">cbiA</name>
    <name evidence="11" type="ORF">CEE37_07490</name>
</gene>
<keyword evidence="6 8" id="KW-0460">Magnesium</keyword>
<comment type="miscellaneous">
    <text evidence="8">The a and c carboxylates of cobyrinate are activated for nucleophilic attack via formation of a phosphorylated intermediate by ATP. CbiA catalyzes first the amidation of the c-carboxylate, and then that of the a-carboxylate.</text>
</comment>
<dbReference type="PANTHER" id="PTHR43873">
    <property type="entry name" value="COBYRINATE A,C-DIAMIDE SYNTHASE"/>
    <property type="match status" value="1"/>
</dbReference>
<evidence type="ECO:0000313" key="12">
    <source>
        <dbReference type="Proteomes" id="UP000319619"/>
    </source>
</evidence>
<dbReference type="PANTHER" id="PTHR43873:SF1">
    <property type="entry name" value="COBYRINATE A,C-DIAMIDE SYNTHASE"/>
    <property type="match status" value="1"/>
</dbReference>
<dbReference type="PROSITE" id="PS51274">
    <property type="entry name" value="GATASE_COBBQ"/>
    <property type="match status" value="1"/>
</dbReference>
<keyword evidence="3 8" id="KW-0436">Ligase</keyword>
<evidence type="ECO:0000313" key="11">
    <source>
        <dbReference type="EMBL" id="TKJ40798.1"/>
    </source>
</evidence>
<proteinExistence type="inferred from homology"/>
<feature type="active site" description="Nucleophile" evidence="8">
    <location>
        <position position="337"/>
    </location>
</feature>
<feature type="domain" description="CobQ/CobB/MinD/ParA nucleotide binding" evidence="9">
    <location>
        <begin position="10"/>
        <end position="196"/>
    </location>
</feature>
<comment type="domain">
    <text evidence="8">Comprises of two domains. The C-terminal domain contains the binding site for glutamine and catalyzes the hydrolysis of this substrate to glutamate and ammonia. The N-terminal domain is anticipated to bind ATP and cobyrinate and catalyzes the ultimate synthesis of the diamide product. The ammonia produced via the glutaminase domain is probably translocated to the adjacent domain via a molecular tunnel, where it reacts with an activated intermediate.</text>
</comment>
<keyword evidence="4 8" id="KW-0547">Nucleotide-binding</keyword>
<keyword evidence="5 8" id="KW-0067">ATP-binding</keyword>
<dbReference type="Gene3D" id="3.40.50.880">
    <property type="match status" value="1"/>
</dbReference>
<sequence>MVTTPNAARIIIAGTGGDSGKTFVSMGLCASWRHRGYKVATFKKGPDYIDAAWLSYVSGFKTRNLDTYMMGAEGVLHSFHRNCLHDGINLIEGNRGLFDGFDSRGTHSTAELAKLLKTPVVLVLNVTKVTRSAAAVVLGFLKLDPDVKIAGVIINRIGGSRHEDIVRRSIEEICGIPVVGAIPRIKSDHLLPGRHLGLVTPEEHAQISGLNDEIRRIIEDNVDIDRIGKFAEEIPALDNRYSPETPAVIPSGKARIAYFYDSSFTFYYQDNLEALQGAGAELIPISSLESQSLPDCDGLYIGGGFPETHAVQLSQNRSLLESVRKHASAGLPIYAECGGLIFLCRSIEYEKKTYSFANIFPVDLEITPRPQGHGYMEVEVDSDNPYFPLRTKICGHEFHYSRVKSGQDPVGSIFSVKRGQGCFSQRDGLIYKNVLASYLHIHAAGVPQWAGNLVDLASRNKNRK</sequence>
<evidence type="ECO:0000256" key="7">
    <source>
        <dbReference type="ARBA" id="ARBA00022962"/>
    </source>
</evidence>
<dbReference type="InterPro" id="IPR029062">
    <property type="entry name" value="Class_I_gatase-like"/>
</dbReference>
<comment type="catalytic activity">
    <reaction evidence="8">
        <text>cob(II)yrinate + 2 L-glutamine + 2 ATP + 2 H2O = cob(II)yrinate a,c diamide + 2 L-glutamate + 2 ADP + 2 phosphate + 2 H(+)</text>
        <dbReference type="Rhea" id="RHEA:26289"/>
        <dbReference type="ChEBI" id="CHEBI:15377"/>
        <dbReference type="ChEBI" id="CHEBI:15378"/>
        <dbReference type="ChEBI" id="CHEBI:29985"/>
        <dbReference type="ChEBI" id="CHEBI:30616"/>
        <dbReference type="ChEBI" id="CHEBI:43474"/>
        <dbReference type="ChEBI" id="CHEBI:58359"/>
        <dbReference type="ChEBI" id="CHEBI:58537"/>
        <dbReference type="ChEBI" id="CHEBI:58894"/>
        <dbReference type="ChEBI" id="CHEBI:456216"/>
        <dbReference type="EC" id="6.3.5.11"/>
    </reaction>
</comment>
<dbReference type="EC" id="6.3.5.11" evidence="8"/>
<evidence type="ECO:0000256" key="1">
    <source>
        <dbReference type="ARBA" id="ARBA00001946"/>
    </source>
</evidence>
<dbReference type="GO" id="GO:0005524">
    <property type="term" value="F:ATP binding"/>
    <property type="evidence" value="ECO:0007669"/>
    <property type="project" value="UniProtKB-UniRule"/>
</dbReference>
<comment type="function">
    <text evidence="8">Catalyzes the ATP-dependent amidation of the two carboxylate groups at positions a and c of cobyrinate, using either L-glutamine or ammonia as the nitrogen source.</text>
</comment>
<keyword evidence="7 8" id="KW-0315">Glutamine amidotransferase</keyword>
<accession>A0A532V0V0</accession>
<dbReference type="Proteomes" id="UP000319619">
    <property type="component" value="Unassembled WGS sequence"/>
</dbReference>
<name>A0A532V0V0_UNCL8</name>
<dbReference type="InterPro" id="IPR004484">
    <property type="entry name" value="CbiA/CobB_synth"/>
</dbReference>
<feature type="domain" description="CobB/CobQ-like glutamine amidotransferase" evidence="10">
    <location>
        <begin position="255"/>
        <end position="444"/>
    </location>
</feature>
<evidence type="ECO:0000256" key="5">
    <source>
        <dbReference type="ARBA" id="ARBA00022840"/>
    </source>
</evidence>
<organism evidence="11 12">
    <name type="scientific">candidate division LCP-89 bacterium B3_LCP</name>
    <dbReference type="NCBI Taxonomy" id="2012998"/>
    <lineage>
        <taxon>Bacteria</taxon>
        <taxon>Pseudomonadati</taxon>
        <taxon>Bacteria division LCP-89</taxon>
    </lineage>
</organism>
<evidence type="ECO:0000256" key="3">
    <source>
        <dbReference type="ARBA" id="ARBA00022598"/>
    </source>
</evidence>
<evidence type="ECO:0000256" key="6">
    <source>
        <dbReference type="ARBA" id="ARBA00022842"/>
    </source>
</evidence>
<dbReference type="InterPro" id="IPR027417">
    <property type="entry name" value="P-loop_NTPase"/>
</dbReference>
<dbReference type="Gene3D" id="3.40.50.300">
    <property type="entry name" value="P-loop containing nucleotide triphosphate hydrolases"/>
    <property type="match status" value="2"/>
</dbReference>
<feature type="site" description="Increases nucleophilicity of active site Cys" evidence="8">
    <location>
        <position position="440"/>
    </location>
</feature>
<dbReference type="AlphaFoldDB" id="A0A532V0V0"/>
<evidence type="ECO:0000259" key="10">
    <source>
        <dbReference type="Pfam" id="PF07685"/>
    </source>
</evidence>
<evidence type="ECO:0000259" key="9">
    <source>
        <dbReference type="Pfam" id="PF01656"/>
    </source>
</evidence>
<dbReference type="UniPathway" id="UPA00148">
    <property type="reaction ID" value="UER00231"/>
</dbReference>
<dbReference type="CDD" id="cd05388">
    <property type="entry name" value="CobB_N"/>
    <property type="match status" value="1"/>
</dbReference>